<dbReference type="Proteomes" id="UP000191144">
    <property type="component" value="Chromosome H"/>
</dbReference>
<feature type="transmembrane region" description="Helical" evidence="9">
    <location>
        <begin position="82"/>
        <end position="103"/>
    </location>
</feature>
<dbReference type="PANTHER" id="PTHR19315">
    <property type="entry name" value="ER MEMBRANE PROTEIN COMPLEX SUBUNIT 4"/>
    <property type="match status" value="1"/>
</dbReference>
<sequence>MTESIPQWATNLCDPDYAKKIQVKSSNSLASPPGFKAVGTSAKMTKNKESKPVQKQDLSALVVQKAWQIAMQPAKTIPMNMIVSYMSGTSLQIISIMTAVMFVSNPIKSIVNIRRTFKSVSMNPEVKSQVLMAMVMYVVFQVALMAIGVHKLNSMGLIPNTKSDWLFLEQPTAYKEKSFAF</sequence>
<evidence type="ECO:0000256" key="3">
    <source>
        <dbReference type="ARBA" id="ARBA00020820"/>
    </source>
</evidence>
<accession>A0A1G4KJR8</accession>
<keyword evidence="4 9" id="KW-0812">Transmembrane</keyword>
<evidence type="ECO:0000256" key="7">
    <source>
        <dbReference type="ARBA" id="ARBA00023136"/>
    </source>
</evidence>
<evidence type="ECO:0000256" key="1">
    <source>
        <dbReference type="ARBA" id="ARBA00004477"/>
    </source>
</evidence>
<evidence type="ECO:0000256" key="6">
    <source>
        <dbReference type="ARBA" id="ARBA00022989"/>
    </source>
</evidence>
<dbReference type="GO" id="GO:0005789">
    <property type="term" value="C:endoplasmic reticulum membrane"/>
    <property type="evidence" value="ECO:0007669"/>
    <property type="project" value="UniProtKB-SubCell"/>
</dbReference>
<evidence type="ECO:0000313" key="10">
    <source>
        <dbReference type="EMBL" id="SCV04680.1"/>
    </source>
</evidence>
<comment type="similarity">
    <text evidence="2 8">Belongs to the EMC4 family.</text>
</comment>
<evidence type="ECO:0000313" key="11">
    <source>
        <dbReference type="Proteomes" id="UP000191144"/>
    </source>
</evidence>
<dbReference type="AlphaFoldDB" id="A0A1G4KJR8"/>
<evidence type="ECO:0000256" key="5">
    <source>
        <dbReference type="ARBA" id="ARBA00022824"/>
    </source>
</evidence>
<evidence type="ECO:0000256" key="2">
    <source>
        <dbReference type="ARBA" id="ARBA00007715"/>
    </source>
</evidence>
<organism evidence="10 11">
    <name type="scientific">Lachancea meyersii CBS 8951</name>
    <dbReference type="NCBI Taxonomy" id="1266667"/>
    <lineage>
        <taxon>Eukaryota</taxon>
        <taxon>Fungi</taxon>
        <taxon>Dikarya</taxon>
        <taxon>Ascomycota</taxon>
        <taxon>Saccharomycotina</taxon>
        <taxon>Saccharomycetes</taxon>
        <taxon>Saccharomycetales</taxon>
        <taxon>Saccharomycetaceae</taxon>
        <taxon>Lachancea</taxon>
    </lineage>
</organism>
<dbReference type="PIRSF" id="PIRSF017207">
    <property type="entry name" value="UCP017207_TM-p85"/>
    <property type="match status" value="1"/>
</dbReference>
<evidence type="ECO:0000256" key="8">
    <source>
        <dbReference type="PIRNR" id="PIRNR017207"/>
    </source>
</evidence>
<proteinExistence type="inferred from homology"/>
<gene>
    <name evidence="10" type="ORF">LAME_0H20384G</name>
</gene>
<dbReference type="Pfam" id="PF06417">
    <property type="entry name" value="EMC4"/>
    <property type="match status" value="1"/>
</dbReference>
<reference evidence="11" key="1">
    <citation type="submission" date="2016-03" db="EMBL/GenBank/DDBJ databases">
        <authorList>
            <person name="Devillers Hugo."/>
        </authorList>
    </citation>
    <scope>NUCLEOTIDE SEQUENCE [LARGE SCALE GENOMIC DNA]</scope>
</reference>
<evidence type="ECO:0000256" key="4">
    <source>
        <dbReference type="ARBA" id="ARBA00022692"/>
    </source>
</evidence>
<dbReference type="InterPro" id="IPR009445">
    <property type="entry name" value="TMEM85/Emc4"/>
</dbReference>
<keyword evidence="6 9" id="KW-1133">Transmembrane helix</keyword>
<dbReference type="EMBL" id="LT598480">
    <property type="protein sequence ID" value="SCV04680.1"/>
    <property type="molecule type" value="Genomic_DNA"/>
</dbReference>
<dbReference type="OrthoDB" id="369569at2759"/>
<keyword evidence="11" id="KW-1185">Reference proteome</keyword>
<comment type="subcellular location">
    <subcellularLocation>
        <location evidence="1">Endoplasmic reticulum membrane</location>
        <topology evidence="1">Multi-pass membrane protein</topology>
    </subcellularLocation>
</comment>
<keyword evidence="5" id="KW-0256">Endoplasmic reticulum</keyword>
<evidence type="ECO:0000256" key="9">
    <source>
        <dbReference type="SAM" id="Phobius"/>
    </source>
</evidence>
<name>A0A1G4KJR8_9SACH</name>
<feature type="transmembrane region" description="Helical" evidence="9">
    <location>
        <begin position="130"/>
        <end position="149"/>
    </location>
</feature>
<protein>
    <recommendedName>
        <fullName evidence="3 8">ER membrane protein complex subunit 4</fullName>
    </recommendedName>
</protein>
<keyword evidence="7 8" id="KW-0472">Membrane</keyword>